<dbReference type="Proteomes" id="UP000653127">
    <property type="component" value="Unassembled WGS sequence"/>
</dbReference>
<feature type="signal peptide" evidence="2">
    <location>
        <begin position="1"/>
        <end position="31"/>
    </location>
</feature>
<evidence type="ECO:0000256" key="1">
    <source>
        <dbReference type="SAM" id="MobiDB-lite"/>
    </source>
</evidence>
<evidence type="ECO:0000256" key="2">
    <source>
        <dbReference type="SAM" id="SignalP"/>
    </source>
</evidence>
<dbReference type="AlphaFoldDB" id="A0A926DZU4"/>
<name>A0A926DZU4_9FIRM</name>
<comment type="caution">
    <text evidence="3">The sequence shown here is derived from an EMBL/GenBank/DDBJ whole genome shotgun (WGS) entry which is preliminary data.</text>
</comment>
<evidence type="ECO:0000313" key="3">
    <source>
        <dbReference type="EMBL" id="MBC8546594.1"/>
    </source>
</evidence>
<dbReference type="EMBL" id="JACRST010000007">
    <property type="protein sequence ID" value="MBC8546594.1"/>
    <property type="molecule type" value="Genomic_DNA"/>
</dbReference>
<gene>
    <name evidence="3" type="ORF">H8711_06550</name>
</gene>
<reference evidence="3" key="1">
    <citation type="submission" date="2020-08" db="EMBL/GenBank/DDBJ databases">
        <title>Genome public.</title>
        <authorList>
            <person name="Liu C."/>
            <person name="Sun Q."/>
        </authorList>
    </citation>
    <scope>NUCLEOTIDE SEQUENCE</scope>
    <source>
        <strain evidence="3">NSJ-31</strain>
    </source>
</reference>
<feature type="compositionally biased region" description="Gly residues" evidence="1">
    <location>
        <begin position="138"/>
        <end position="147"/>
    </location>
</feature>
<proteinExistence type="predicted"/>
<feature type="region of interest" description="Disordered" evidence="1">
    <location>
        <begin position="68"/>
        <end position="147"/>
    </location>
</feature>
<feature type="compositionally biased region" description="Low complexity" evidence="1">
    <location>
        <begin position="84"/>
        <end position="93"/>
    </location>
</feature>
<dbReference type="RefSeq" id="WP_249282672.1">
    <property type="nucleotide sequence ID" value="NZ_JACRST010000007.1"/>
</dbReference>
<protein>
    <submittedName>
        <fullName evidence="3">Uncharacterized protein</fullName>
    </submittedName>
</protein>
<keyword evidence="2" id="KW-0732">Signal</keyword>
<dbReference type="PROSITE" id="PS51257">
    <property type="entry name" value="PROKAR_LIPOPROTEIN"/>
    <property type="match status" value="1"/>
</dbReference>
<sequence>MKKRWLPVAVSLALVLGGCARFGASSSSSSASSLPENAETVYGRVSYVSGNDFTLALGTYGAVGQGGAYNGGDDKEEDNGRGAGESSRGQRGQRSGGSGSGQAGGSGGQGDFNGGGEMPTDGAPAGDLPADMPDFAGGEAGEAGGGQAAQRFTETGEELEIRIPVGTPIYYGTLKVDFSQIQIDYVISVSTIPDSDGEPVVIAAEILST</sequence>
<evidence type="ECO:0000313" key="4">
    <source>
        <dbReference type="Proteomes" id="UP000653127"/>
    </source>
</evidence>
<organism evidence="3 4">
    <name type="scientific">Ligaoa zhengdingensis</name>
    <dbReference type="NCBI Taxonomy" id="2763658"/>
    <lineage>
        <taxon>Bacteria</taxon>
        <taxon>Bacillati</taxon>
        <taxon>Bacillota</taxon>
        <taxon>Clostridia</taxon>
        <taxon>Eubacteriales</taxon>
        <taxon>Oscillospiraceae</taxon>
        <taxon>Ligaoa</taxon>
    </lineage>
</organism>
<feature type="compositionally biased region" description="Gly residues" evidence="1">
    <location>
        <begin position="94"/>
        <end position="117"/>
    </location>
</feature>
<feature type="chain" id="PRO_5037272577" evidence="2">
    <location>
        <begin position="32"/>
        <end position="209"/>
    </location>
</feature>
<keyword evidence="4" id="KW-1185">Reference proteome</keyword>
<accession>A0A926DZU4</accession>